<protein>
    <recommendedName>
        <fullName evidence="5">ABC-type Fe3+ transport system</fullName>
    </recommendedName>
</protein>
<sequence length="360" mass="40180">MVASSLFLGLLAAIPSLAADPQLGLNSYVEVENRTLDEIYQAALKEGGVVTLAAGGDEKTQQNFLKQAFEARFPGMTLNVTVDVSKYHDGNIDRQIATNNVYVDSVILQTLHDYPRWKSQGVLLPYKPAGWDQIYDDFKDTDGAYTGLYIINWLNVWNTNYVKDGPKEFTDFLKPEFKDKLVLTYPNDDDAVLYAFDLILSQYGYGWFEELLKQNPRWVRGTATPGTLVGNSNGTYIATFTGSRGYPGSAPYNVSYPTEGTFVSWPQTGAILRDAPHPESAKLLHSFLASKEHQASRGGWSVRRDVDNPNGFPAITDMPGTDPTKFSQWMADRAAVERLRFFFEDRIGTPQGISPLEDDL</sequence>
<dbReference type="SUPFAM" id="SSF53850">
    <property type="entry name" value="Periplasmic binding protein-like II"/>
    <property type="match status" value="1"/>
</dbReference>
<keyword evidence="4" id="KW-1185">Reference proteome</keyword>
<dbReference type="Pfam" id="PF13343">
    <property type="entry name" value="SBP_bac_6"/>
    <property type="match status" value="1"/>
</dbReference>
<dbReference type="Gene3D" id="3.40.190.10">
    <property type="entry name" value="Periplasmic binding protein-like II"/>
    <property type="match status" value="2"/>
</dbReference>
<dbReference type="PANTHER" id="PTHR30006:SF2">
    <property type="entry name" value="ABC TRANSPORTER SUBSTRATE-BINDING PROTEIN"/>
    <property type="match status" value="1"/>
</dbReference>
<comment type="caution">
    <text evidence="3">The sequence shown here is derived from an EMBL/GenBank/DDBJ whole genome shotgun (WGS) entry which is preliminary data.</text>
</comment>
<evidence type="ECO:0000313" key="3">
    <source>
        <dbReference type="EMBL" id="KAB2569736.1"/>
    </source>
</evidence>
<evidence type="ECO:0008006" key="5">
    <source>
        <dbReference type="Google" id="ProtNLM"/>
    </source>
</evidence>
<dbReference type="AlphaFoldDB" id="A0A5N5CWP2"/>
<gene>
    <name evidence="3" type="ORF">DBV05_g11589</name>
</gene>
<keyword evidence="1 2" id="KW-0732">Signal</keyword>
<dbReference type="PANTHER" id="PTHR30006">
    <property type="entry name" value="THIAMINE-BINDING PERIPLASMIC PROTEIN-RELATED"/>
    <property type="match status" value="1"/>
</dbReference>
<feature type="signal peptide" evidence="2">
    <location>
        <begin position="1"/>
        <end position="18"/>
    </location>
</feature>
<dbReference type="Proteomes" id="UP000325902">
    <property type="component" value="Unassembled WGS sequence"/>
</dbReference>
<evidence type="ECO:0000313" key="4">
    <source>
        <dbReference type="Proteomes" id="UP000325902"/>
    </source>
</evidence>
<evidence type="ECO:0000256" key="2">
    <source>
        <dbReference type="SAM" id="SignalP"/>
    </source>
</evidence>
<dbReference type="EMBL" id="VCHE01000171">
    <property type="protein sequence ID" value="KAB2569736.1"/>
    <property type="molecule type" value="Genomic_DNA"/>
</dbReference>
<organism evidence="3 4">
    <name type="scientific">Lasiodiplodia theobromae</name>
    <dbReference type="NCBI Taxonomy" id="45133"/>
    <lineage>
        <taxon>Eukaryota</taxon>
        <taxon>Fungi</taxon>
        <taxon>Dikarya</taxon>
        <taxon>Ascomycota</taxon>
        <taxon>Pezizomycotina</taxon>
        <taxon>Dothideomycetes</taxon>
        <taxon>Dothideomycetes incertae sedis</taxon>
        <taxon>Botryosphaeriales</taxon>
        <taxon>Botryosphaeriaceae</taxon>
        <taxon>Lasiodiplodia</taxon>
    </lineage>
</organism>
<proteinExistence type="predicted"/>
<feature type="chain" id="PRO_5025011786" description="ABC-type Fe3+ transport system" evidence="2">
    <location>
        <begin position="19"/>
        <end position="360"/>
    </location>
</feature>
<dbReference type="OrthoDB" id="124329at2759"/>
<reference evidence="3 4" key="1">
    <citation type="journal article" date="2019" name="Sci. Rep.">
        <title>A multi-omics analysis of the grapevine pathogen Lasiodiplodia theobromae reveals that temperature affects the expression of virulence- and pathogenicity-related genes.</title>
        <authorList>
            <person name="Felix C."/>
            <person name="Meneses R."/>
            <person name="Goncalves M.F.M."/>
            <person name="Tilleman L."/>
            <person name="Duarte A.S."/>
            <person name="Jorrin-Novo J.V."/>
            <person name="Van de Peer Y."/>
            <person name="Deforce D."/>
            <person name="Van Nieuwerburgh F."/>
            <person name="Esteves A.C."/>
            <person name="Alves A."/>
        </authorList>
    </citation>
    <scope>NUCLEOTIDE SEQUENCE [LARGE SCALE GENOMIC DNA]</scope>
    <source>
        <strain evidence="3 4">LA-SOL3</strain>
    </source>
</reference>
<evidence type="ECO:0000256" key="1">
    <source>
        <dbReference type="ARBA" id="ARBA00022729"/>
    </source>
</evidence>
<name>A0A5N5CWP2_9PEZI</name>
<accession>A0A5N5CWP2</accession>